<dbReference type="GO" id="GO:0004473">
    <property type="term" value="F:malate dehydrogenase (decarboxylating) (NADP+) activity"/>
    <property type="evidence" value="ECO:0007669"/>
    <property type="project" value="TreeGrafter"/>
</dbReference>
<accession>A0A9Q1ISQ6</accession>
<dbReference type="SMART" id="SM00919">
    <property type="entry name" value="Malic_M"/>
    <property type="match status" value="1"/>
</dbReference>
<feature type="domain" description="Malic enzyme NAD-binding" evidence="1">
    <location>
        <begin position="1"/>
        <end position="100"/>
    </location>
</feature>
<evidence type="ECO:0000259" key="1">
    <source>
        <dbReference type="SMART" id="SM00919"/>
    </source>
</evidence>
<dbReference type="Gene3D" id="3.40.50.720">
    <property type="entry name" value="NAD(P)-binding Rossmann-like Domain"/>
    <property type="match status" value="1"/>
</dbReference>
<protein>
    <recommendedName>
        <fullName evidence="1">Malic enzyme NAD-binding domain-containing protein</fullName>
    </recommendedName>
</protein>
<dbReference type="Proteomes" id="UP001152622">
    <property type="component" value="Chromosome 9"/>
</dbReference>
<dbReference type="AlphaFoldDB" id="A0A9Q1ISQ6"/>
<dbReference type="PANTHER" id="PTHR23406:SF20">
    <property type="entry name" value="NADP-DEPENDENT MALIC ENZYME, MITOCHONDRIAL"/>
    <property type="match status" value="1"/>
</dbReference>
<evidence type="ECO:0000313" key="2">
    <source>
        <dbReference type="EMBL" id="KAJ8350870.1"/>
    </source>
</evidence>
<dbReference type="SUPFAM" id="SSF51735">
    <property type="entry name" value="NAD(P)-binding Rossmann-fold domains"/>
    <property type="match status" value="1"/>
</dbReference>
<gene>
    <name evidence="2" type="ORF">SKAU_G00260000</name>
</gene>
<dbReference type="InterPro" id="IPR012302">
    <property type="entry name" value="Malic_NAD-bd"/>
</dbReference>
<reference evidence="2" key="1">
    <citation type="journal article" date="2023" name="Science">
        <title>Genome structures resolve the early diversification of teleost fishes.</title>
        <authorList>
            <person name="Parey E."/>
            <person name="Louis A."/>
            <person name="Montfort J."/>
            <person name="Bouchez O."/>
            <person name="Roques C."/>
            <person name="Iampietro C."/>
            <person name="Lluch J."/>
            <person name="Castinel A."/>
            <person name="Donnadieu C."/>
            <person name="Desvignes T."/>
            <person name="Floi Bucao C."/>
            <person name="Jouanno E."/>
            <person name="Wen M."/>
            <person name="Mejri S."/>
            <person name="Dirks R."/>
            <person name="Jansen H."/>
            <person name="Henkel C."/>
            <person name="Chen W.J."/>
            <person name="Zahm M."/>
            <person name="Cabau C."/>
            <person name="Klopp C."/>
            <person name="Thompson A.W."/>
            <person name="Robinson-Rechavi M."/>
            <person name="Braasch I."/>
            <person name="Lecointre G."/>
            <person name="Bobe J."/>
            <person name="Postlethwait J.H."/>
            <person name="Berthelot C."/>
            <person name="Roest Crollius H."/>
            <person name="Guiguen Y."/>
        </authorList>
    </citation>
    <scope>NUCLEOTIDE SEQUENCE</scope>
    <source>
        <strain evidence="2">WJC10195</strain>
    </source>
</reference>
<sequence>MITEGRGIFASGSPFDKVTLGGRTFYPGQGNNAYVFPGVALGVIACGVRHISDEIFLTTAEAIAEMVTEENLAEGRLYPPLSNIREVSFKIAVKLVDHAYRKGIASLYPEPKDKEAFILSPHLQPRL</sequence>
<dbReference type="EMBL" id="JAINUF010000009">
    <property type="protein sequence ID" value="KAJ8350870.1"/>
    <property type="molecule type" value="Genomic_DNA"/>
</dbReference>
<organism evidence="2 3">
    <name type="scientific">Synaphobranchus kaupii</name>
    <name type="common">Kaup's arrowtooth eel</name>
    <dbReference type="NCBI Taxonomy" id="118154"/>
    <lineage>
        <taxon>Eukaryota</taxon>
        <taxon>Metazoa</taxon>
        <taxon>Chordata</taxon>
        <taxon>Craniata</taxon>
        <taxon>Vertebrata</taxon>
        <taxon>Euteleostomi</taxon>
        <taxon>Actinopterygii</taxon>
        <taxon>Neopterygii</taxon>
        <taxon>Teleostei</taxon>
        <taxon>Anguilliformes</taxon>
        <taxon>Synaphobranchidae</taxon>
        <taxon>Synaphobranchus</taxon>
    </lineage>
</organism>
<dbReference type="GO" id="GO:0006108">
    <property type="term" value="P:malate metabolic process"/>
    <property type="evidence" value="ECO:0007669"/>
    <property type="project" value="TreeGrafter"/>
</dbReference>
<name>A0A9Q1ISQ6_SYNKA</name>
<proteinExistence type="predicted"/>
<comment type="caution">
    <text evidence="2">The sequence shown here is derived from an EMBL/GenBank/DDBJ whole genome shotgun (WGS) entry which is preliminary data.</text>
</comment>
<keyword evidence="3" id="KW-1185">Reference proteome</keyword>
<dbReference type="PANTHER" id="PTHR23406">
    <property type="entry name" value="MALIC ENZYME-RELATED"/>
    <property type="match status" value="1"/>
</dbReference>
<evidence type="ECO:0000313" key="3">
    <source>
        <dbReference type="Proteomes" id="UP001152622"/>
    </source>
</evidence>
<dbReference type="GO" id="GO:0005739">
    <property type="term" value="C:mitochondrion"/>
    <property type="evidence" value="ECO:0007669"/>
    <property type="project" value="TreeGrafter"/>
</dbReference>
<dbReference type="GO" id="GO:0051287">
    <property type="term" value="F:NAD binding"/>
    <property type="evidence" value="ECO:0007669"/>
    <property type="project" value="InterPro"/>
</dbReference>
<dbReference type="OrthoDB" id="5365701at2759"/>
<dbReference type="InterPro" id="IPR036291">
    <property type="entry name" value="NAD(P)-bd_dom_sf"/>
</dbReference>
<dbReference type="Pfam" id="PF03949">
    <property type="entry name" value="Malic_M"/>
    <property type="match status" value="1"/>
</dbReference>